<dbReference type="InterPro" id="IPR003663">
    <property type="entry name" value="Sugar/inositol_transpt"/>
</dbReference>
<dbReference type="GO" id="GO:0005886">
    <property type="term" value="C:plasma membrane"/>
    <property type="evidence" value="ECO:0007669"/>
    <property type="project" value="UniProtKB-SubCell"/>
</dbReference>
<comment type="caution">
    <text evidence="11">The sequence shown here is derived from an EMBL/GenBank/DDBJ whole genome shotgun (WGS) entry which is preliminary data.</text>
</comment>
<evidence type="ECO:0000256" key="8">
    <source>
        <dbReference type="ARBA" id="ARBA00023180"/>
    </source>
</evidence>
<feature type="transmembrane region" description="Helical" evidence="9">
    <location>
        <begin position="89"/>
        <end position="106"/>
    </location>
</feature>
<feature type="transmembrane region" description="Helical" evidence="9">
    <location>
        <begin position="146"/>
        <end position="167"/>
    </location>
</feature>
<dbReference type="Gene3D" id="1.20.1250.20">
    <property type="entry name" value="MFS general substrate transporter like domains"/>
    <property type="match status" value="1"/>
</dbReference>
<evidence type="ECO:0000256" key="7">
    <source>
        <dbReference type="ARBA" id="ARBA00023136"/>
    </source>
</evidence>
<dbReference type="PROSITE" id="PS50850">
    <property type="entry name" value="MFS"/>
    <property type="match status" value="1"/>
</dbReference>
<dbReference type="Proteomes" id="UP001516400">
    <property type="component" value="Unassembled WGS sequence"/>
</dbReference>
<keyword evidence="3" id="KW-1003">Cell membrane</keyword>
<comment type="subcellular location">
    <subcellularLocation>
        <location evidence="1">Cell membrane</location>
        <topology evidence="1">Multi-pass membrane protein</topology>
    </subcellularLocation>
</comment>
<dbReference type="EMBL" id="JABFTP020000001">
    <property type="protein sequence ID" value="KAL3267465.1"/>
    <property type="molecule type" value="Genomic_DNA"/>
</dbReference>
<dbReference type="PROSITE" id="PS00216">
    <property type="entry name" value="SUGAR_TRANSPORT_1"/>
    <property type="match status" value="1"/>
</dbReference>
<feature type="transmembrane region" description="Helical" evidence="9">
    <location>
        <begin position="112"/>
        <end position="134"/>
    </location>
</feature>
<reference evidence="11 12" key="1">
    <citation type="journal article" date="2021" name="BMC Biol.">
        <title>Horizontally acquired antibacterial genes associated with adaptive radiation of ladybird beetles.</title>
        <authorList>
            <person name="Li H.S."/>
            <person name="Tang X.F."/>
            <person name="Huang Y.H."/>
            <person name="Xu Z.Y."/>
            <person name="Chen M.L."/>
            <person name="Du X.Y."/>
            <person name="Qiu B.Y."/>
            <person name="Chen P.T."/>
            <person name="Zhang W."/>
            <person name="Slipinski A."/>
            <person name="Escalona H.E."/>
            <person name="Waterhouse R.M."/>
            <person name="Zwick A."/>
            <person name="Pang H."/>
        </authorList>
    </citation>
    <scope>NUCLEOTIDE SEQUENCE [LARGE SCALE GENOMIC DNA]</scope>
    <source>
        <strain evidence="11">SYSU2018</strain>
    </source>
</reference>
<keyword evidence="8" id="KW-0325">Glycoprotein</keyword>
<keyword evidence="12" id="KW-1185">Reference proteome</keyword>
<dbReference type="InterPro" id="IPR005829">
    <property type="entry name" value="Sugar_transporter_CS"/>
</dbReference>
<dbReference type="AlphaFoldDB" id="A0ABD2MM42"/>
<dbReference type="SUPFAM" id="SSF103473">
    <property type="entry name" value="MFS general substrate transporter"/>
    <property type="match status" value="1"/>
</dbReference>
<dbReference type="PRINTS" id="PR00171">
    <property type="entry name" value="SUGRTRNSPORT"/>
</dbReference>
<protein>
    <recommendedName>
        <fullName evidence="10">Major facilitator superfamily (MFS) profile domain-containing protein</fullName>
    </recommendedName>
</protein>
<evidence type="ECO:0000256" key="2">
    <source>
        <dbReference type="ARBA" id="ARBA00022448"/>
    </source>
</evidence>
<proteinExistence type="predicted"/>
<evidence type="ECO:0000256" key="6">
    <source>
        <dbReference type="ARBA" id="ARBA00022989"/>
    </source>
</evidence>
<dbReference type="InterPro" id="IPR020846">
    <property type="entry name" value="MFS_dom"/>
</dbReference>
<feature type="transmembrane region" description="Helical" evidence="9">
    <location>
        <begin position="319"/>
        <end position="341"/>
    </location>
</feature>
<feature type="transmembrane region" description="Helical" evidence="9">
    <location>
        <begin position="173"/>
        <end position="190"/>
    </location>
</feature>
<gene>
    <name evidence="11" type="ORF">HHI36_011588</name>
</gene>
<evidence type="ECO:0000256" key="5">
    <source>
        <dbReference type="ARBA" id="ARBA00022692"/>
    </source>
</evidence>
<dbReference type="Pfam" id="PF00083">
    <property type="entry name" value="Sugar_tr"/>
    <property type="match status" value="1"/>
</dbReference>
<feature type="transmembrane region" description="Helical" evidence="9">
    <location>
        <begin position="416"/>
        <end position="439"/>
    </location>
</feature>
<dbReference type="InterPro" id="IPR050549">
    <property type="entry name" value="MFS_Trehalose_Transporter"/>
</dbReference>
<organism evidence="11 12">
    <name type="scientific">Cryptolaemus montrouzieri</name>
    <dbReference type="NCBI Taxonomy" id="559131"/>
    <lineage>
        <taxon>Eukaryota</taxon>
        <taxon>Metazoa</taxon>
        <taxon>Ecdysozoa</taxon>
        <taxon>Arthropoda</taxon>
        <taxon>Hexapoda</taxon>
        <taxon>Insecta</taxon>
        <taxon>Pterygota</taxon>
        <taxon>Neoptera</taxon>
        <taxon>Endopterygota</taxon>
        <taxon>Coleoptera</taxon>
        <taxon>Polyphaga</taxon>
        <taxon>Cucujiformia</taxon>
        <taxon>Coccinelloidea</taxon>
        <taxon>Coccinellidae</taxon>
        <taxon>Scymninae</taxon>
        <taxon>Scymnini</taxon>
        <taxon>Cryptolaemus</taxon>
    </lineage>
</organism>
<keyword evidence="4" id="KW-0762">Sugar transport</keyword>
<accession>A0ABD2MM42</accession>
<feature type="transmembrane region" description="Helical" evidence="9">
    <location>
        <begin position="353"/>
        <end position="376"/>
    </location>
</feature>
<evidence type="ECO:0000256" key="3">
    <source>
        <dbReference type="ARBA" id="ARBA00022475"/>
    </source>
</evidence>
<dbReference type="PANTHER" id="PTHR48021">
    <property type="match status" value="1"/>
</dbReference>
<dbReference type="FunFam" id="1.20.1250.20:FF:000218">
    <property type="entry name" value="facilitated trehalose transporter Tret1"/>
    <property type="match status" value="1"/>
</dbReference>
<name>A0ABD2MM42_9CUCU</name>
<feature type="domain" description="Major facilitator superfamily (MFS) profile" evidence="10">
    <location>
        <begin position="19"/>
        <end position="444"/>
    </location>
</feature>
<dbReference type="InterPro" id="IPR036259">
    <property type="entry name" value="MFS_trans_sf"/>
</dbReference>
<sequence length="457" mass="51278">MISRKYVNLFKEFTPQFICMFFGTLNALSDGMHFGWSAPTIPILLKEDSPIKITEKDVVWLEVLYMIFGLVGLPITIYLADKIGRQKSVLVASATSLIGWTLIGIADRVEYLYIARSLVGAAADVAFVCSPMYVAEIAHKNIRGFLAGFIYVMELVGVLVVYCVAPFVSVRVLPIVGACIVTIQLIFFPFKPESPYFHIYKGNNEKAKESLRRIRGTDKIDEEFDELSAAIERQKTEKGRIQDLFLVKSNRKATIIMIILDGAQHMVGYTAILMNLHTILNAADFTMITSDTAAIIFSGIMFASSITSIMTVDKFGRKILMNVSCVLSGICLLLIALYFQLKNSGTDVSQFTWVPMIFIMMYAAFFKLGLGMVPIVMTSELFSAKVKALGMTVADGFYVLFSSISIYAYQYLNESYGLHFCFYMFSGFSFLTFILNIIYIPETKGKTLEEIQMMLKK</sequence>
<keyword evidence="7 9" id="KW-0472">Membrane</keyword>
<evidence type="ECO:0000256" key="1">
    <source>
        <dbReference type="ARBA" id="ARBA00004651"/>
    </source>
</evidence>
<keyword evidence="2" id="KW-0813">Transport</keyword>
<feature type="transmembrane region" description="Helical" evidence="9">
    <location>
        <begin position="388"/>
        <end position="410"/>
    </location>
</feature>
<feature type="transmembrane region" description="Helical" evidence="9">
    <location>
        <begin position="253"/>
        <end position="272"/>
    </location>
</feature>
<dbReference type="InterPro" id="IPR005828">
    <property type="entry name" value="MFS_sugar_transport-like"/>
</dbReference>
<evidence type="ECO:0000313" key="12">
    <source>
        <dbReference type="Proteomes" id="UP001516400"/>
    </source>
</evidence>
<dbReference type="PANTHER" id="PTHR48021:SF46">
    <property type="entry name" value="MAJOR FACILITATOR SUPERFAMILY (MFS) PROFILE DOMAIN-CONTAINING PROTEIN"/>
    <property type="match status" value="1"/>
</dbReference>
<keyword evidence="5 9" id="KW-0812">Transmembrane</keyword>
<evidence type="ECO:0000313" key="11">
    <source>
        <dbReference type="EMBL" id="KAL3267465.1"/>
    </source>
</evidence>
<keyword evidence="6 9" id="KW-1133">Transmembrane helix</keyword>
<evidence type="ECO:0000259" key="10">
    <source>
        <dbReference type="PROSITE" id="PS50850"/>
    </source>
</evidence>
<feature type="transmembrane region" description="Helical" evidence="9">
    <location>
        <begin position="292"/>
        <end position="312"/>
    </location>
</feature>
<feature type="transmembrane region" description="Helical" evidence="9">
    <location>
        <begin position="58"/>
        <end position="80"/>
    </location>
</feature>
<evidence type="ECO:0000256" key="4">
    <source>
        <dbReference type="ARBA" id="ARBA00022597"/>
    </source>
</evidence>
<evidence type="ECO:0000256" key="9">
    <source>
        <dbReference type="SAM" id="Phobius"/>
    </source>
</evidence>